<keyword evidence="1" id="KW-0378">Hydrolase</keyword>
<gene>
    <name evidence="1" type="ORF">HH195_10200</name>
</gene>
<organism evidence="1 2">
    <name type="scientific">Candidatus Sarcina troglodytae</name>
    <dbReference type="NCBI Taxonomy" id="2726954"/>
    <lineage>
        <taxon>Bacteria</taxon>
        <taxon>Bacillati</taxon>
        <taxon>Bacillota</taxon>
        <taxon>Clostridia</taxon>
        <taxon>Eubacteriales</taxon>
        <taxon>Clostridiaceae</taxon>
        <taxon>Sarcina</taxon>
    </lineage>
</organism>
<evidence type="ECO:0000313" key="2">
    <source>
        <dbReference type="Proteomes" id="UP000594603"/>
    </source>
</evidence>
<proteinExistence type="predicted"/>
<keyword evidence="1" id="KW-0031">Aminopeptidase</keyword>
<protein>
    <submittedName>
        <fullName evidence="1">Leucyl aminopeptidase</fullName>
        <ecNumber evidence="1">3.4.11.1</ecNumber>
    </submittedName>
</protein>
<keyword evidence="2" id="KW-1185">Reference proteome</keyword>
<dbReference type="Proteomes" id="UP000594603">
    <property type="component" value="Chromosome"/>
</dbReference>
<dbReference type="EC" id="3.4.11.1" evidence="1"/>
<name>A0ACD1BFR0_9CLOT</name>
<keyword evidence="1" id="KW-0645">Protease</keyword>
<dbReference type="EMBL" id="CP051754">
    <property type="protein sequence ID" value="QPJ86239.1"/>
    <property type="molecule type" value="Genomic_DNA"/>
</dbReference>
<evidence type="ECO:0000313" key="1">
    <source>
        <dbReference type="EMBL" id="QPJ86239.1"/>
    </source>
</evidence>
<accession>A0ACD1BFR0</accession>
<reference evidence="1" key="1">
    <citation type="submission" date="2020-04" db="EMBL/GenBank/DDBJ databases">
        <title>A novel bacterium ('Candidatus Sarcina troglodytae' sp. nov.) linked to a protracted, uniformly lethal epizootic among sanctuary western chimpanzees (Pan troglodytes verus) in Sierra Leone.</title>
        <authorList>
            <person name="Owens L.A."/>
            <person name="Colitti B."/>
            <person name="Hirji I."/>
            <person name="Pizaro A."/>
            <person name="Jaffe J.E."/>
            <person name="Moittie S."/>
            <person name="Bishop-Lilly K.A."/>
            <person name="Estrella L.A."/>
            <person name="Voegtly L.J."/>
            <person name="Kuhn J.H."/>
            <person name="Suen G."/>
            <person name="Deblois C.L."/>
            <person name="Dunn C."/>
            <person name="Juan-Salles C."/>
            <person name="Goldberg T.L."/>
        </authorList>
    </citation>
    <scope>NUCLEOTIDE SEQUENCE</scope>
    <source>
        <strain evidence="1">JB2</strain>
    </source>
</reference>
<sequence length="493" mass="55141">MYNFLVKDTTIENADMIIVPLFEDNLNFRDEEINRKLKRLERRELFNGDFGEILNITGVKDEIQNIIFLGLGEDEKLNKERLRRVFGKVQKYIESLKGKKIFIEFVKSKNISIEDSVRAMIEGLSLSNYKFNKYKSDREKIDETDVSITIGGHNLEHKDYSDIVEESKILVETVFNARDLVNEPSNVIYPETLAEEAVKFSKRYGFEIEIINHKKIEELQMNSFLAVGKSSIHKPKVIVMRYFGDKDNLDQKLGLIGKGLTYDSGGYSLKPSNSMVDMKSDMGGAATVIGAISAIAKRKLKINVVAVVAACENVIGNEAYKPGDIISSMAGKNIEILNTDAEGRLTMIDAVTYAIREEHITEIIDVATLTGAALVALGNDVTAVVTNNDSFYKELEKAFTSTGEKMWNLPNFDDYKTLIKSDIADLKNTGGRYGGTITAGLFVGEFVENKPWLHLDIAGPAYITVPWDYCPKGGTGAGVRTLYELAKNRSEDR</sequence>